<comment type="caution">
    <text evidence="1">The sequence shown here is derived from an EMBL/GenBank/DDBJ whole genome shotgun (WGS) entry which is preliminary data.</text>
</comment>
<dbReference type="Proteomes" id="UP000759273">
    <property type="component" value="Unassembled WGS sequence"/>
</dbReference>
<proteinExistence type="predicted"/>
<reference evidence="1" key="1">
    <citation type="submission" date="2021-02" db="EMBL/GenBank/DDBJ databases">
        <title>Infant gut strain persistence is associated with maternal origin, phylogeny, and functional potential including surface adhesion and iron acquisition.</title>
        <authorList>
            <person name="Lou Y.C."/>
        </authorList>
    </citation>
    <scope>NUCLEOTIDE SEQUENCE</scope>
    <source>
        <strain evidence="1">L3_101_000M1_dasL3_101_000M1_concoct_87</strain>
    </source>
</reference>
<dbReference type="AlphaFoldDB" id="A0A943DFB6"/>
<protein>
    <submittedName>
        <fullName evidence="1">Uncharacterized protein</fullName>
    </submittedName>
</protein>
<gene>
    <name evidence="1" type="ORF">KHY36_03085</name>
</gene>
<dbReference type="EMBL" id="JAGZGG010000004">
    <property type="protein sequence ID" value="MBS5331498.1"/>
    <property type="molecule type" value="Genomic_DNA"/>
</dbReference>
<accession>A0A943DFB6</accession>
<sequence length="113" mass="13044">MAVQRLRENPTEKTLWNCVVAFRNYPFTTLSGLPFTYDLKMGRHGKFTKELWITRRENSKSLTWSSAVLAFRNIEEIGAEVERPKALGDIRGVSYIYALFCRFGLIRTPHGTT</sequence>
<name>A0A943DFB6_9FIRM</name>
<evidence type="ECO:0000313" key="2">
    <source>
        <dbReference type="Proteomes" id="UP000759273"/>
    </source>
</evidence>
<evidence type="ECO:0000313" key="1">
    <source>
        <dbReference type="EMBL" id="MBS5331498.1"/>
    </source>
</evidence>
<organism evidence="1 2">
    <name type="scientific">Subdoligranulum variabile</name>
    <dbReference type="NCBI Taxonomy" id="214851"/>
    <lineage>
        <taxon>Bacteria</taxon>
        <taxon>Bacillati</taxon>
        <taxon>Bacillota</taxon>
        <taxon>Clostridia</taxon>
        <taxon>Eubacteriales</taxon>
        <taxon>Oscillospiraceae</taxon>
        <taxon>Subdoligranulum</taxon>
    </lineage>
</organism>